<reference evidence="2" key="1">
    <citation type="submission" date="2025-08" db="UniProtKB">
        <authorList>
            <consortium name="Ensembl"/>
        </authorList>
    </citation>
    <scope>IDENTIFICATION</scope>
</reference>
<sequence>PSLPQLAGPGAGTAAQHPQCLLSTDKYPPQTITVKGKPCTEQFLCLAVLGGRQPPASPGAQKGAKSPMATPSTSGLHPAQSDVAFDFELPVIHALQERFPLDVPAGGRGRGCEQCLCGPSLGQTPPEGMNREGKHCLSPSLFFHEMIAPMNIYRPQNCSVACWLPSGGCPELWWSHRLED</sequence>
<protein>
    <submittedName>
        <fullName evidence="2">Uncharacterized protein</fullName>
    </submittedName>
</protein>
<proteinExistence type="predicted"/>
<dbReference type="AlphaFoldDB" id="A0A8C9MQ81"/>
<evidence type="ECO:0000313" key="3">
    <source>
        <dbReference type="Proteomes" id="UP000694409"/>
    </source>
</evidence>
<feature type="region of interest" description="Disordered" evidence="1">
    <location>
        <begin position="55"/>
        <end position="79"/>
    </location>
</feature>
<name>A0A8C9MQ81_SERCA</name>
<dbReference type="Ensembl" id="ENSSCAT00000007710.1">
    <property type="protein sequence ID" value="ENSSCAP00000006764.1"/>
    <property type="gene ID" value="ENSSCAG00000005258.1"/>
</dbReference>
<evidence type="ECO:0000313" key="2">
    <source>
        <dbReference type="Ensembl" id="ENSSCAP00000006764.1"/>
    </source>
</evidence>
<keyword evidence="3" id="KW-1185">Reference proteome</keyword>
<evidence type="ECO:0000256" key="1">
    <source>
        <dbReference type="SAM" id="MobiDB-lite"/>
    </source>
</evidence>
<reference evidence="2" key="2">
    <citation type="submission" date="2025-09" db="UniProtKB">
        <authorList>
            <consortium name="Ensembl"/>
        </authorList>
    </citation>
    <scope>IDENTIFICATION</scope>
</reference>
<organism evidence="2 3">
    <name type="scientific">Serinus canaria</name>
    <name type="common">Island canary</name>
    <name type="synonym">Fringilla canaria</name>
    <dbReference type="NCBI Taxonomy" id="9135"/>
    <lineage>
        <taxon>Eukaryota</taxon>
        <taxon>Metazoa</taxon>
        <taxon>Chordata</taxon>
        <taxon>Craniata</taxon>
        <taxon>Vertebrata</taxon>
        <taxon>Euteleostomi</taxon>
        <taxon>Archelosauria</taxon>
        <taxon>Archosauria</taxon>
        <taxon>Dinosauria</taxon>
        <taxon>Saurischia</taxon>
        <taxon>Theropoda</taxon>
        <taxon>Coelurosauria</taxon>
        <taxon>Aves</taxon>
        <taxon>Neognathae</taxon>
        <taxon>Neoaves</taxon>
        <taxon>Telluraves</taxon>
        <taxon>Australaves</taxon>
        <taxon>Passeriformes</taxon>
        <taxon>Passeroidea</taxon>
        <taxon>Fringillidae</taxon>
        <taxon>Carduelinae</taxon>
        <taxon>Serinus</taxon>
    </lineage>
</organism>
<dbReference type="Proteomes" id="UP000694409">
    <property type="component" value="Unassembled WGS sequence"/>
</dbReference>
<accession>A0A8C9MQ81</accession>